<dbReference type="InterPro" id="IPR025554">
    <property type="entry name" value="DUF4140"/>
</dbReference>
<dbReference type="AlphaFoldDB" id="A0A061J1N1"/>
<dbReference type="InterPro" id="IPR037291">
    <property type="entry name" value="DUF4139"/>
</dbReference>
<gene>
    <name evidence="4" type="ORF">TRSC58_04086</name>
</gene>
<dbReference type="PANTHER" id="PTHR31005:SF8">
    <property type="entry name" value="DUF4139 DOMAIN-CONTAINING PROTEIN"/>
    <property type="match status" value="1"/>
</dbReference>
<evidence type="ECO:0000259" key="3">
    <source>
        <dbReference type="Pfam" id="PF13600"/>
    </source>
</evidence>
<feature type="domain" description="DUF4139" evidence="2">
    <location>
        <begin position="234"/>
        <end position="559"/>
    </location>
</feature>
<evidence type="ECO:0008006" key="6">
    <source>
        <dbReference type="Google" id="ProtNLM"/>
    </source>
</evidence>
<evidence type="ECO:0000313" key="5">
    <source>
        <dbReference type="Proteomes" id="UP000031737"/>
    </source>
</evidence>
<organism evidence="4 5">
    <name type="scientific">Trypanosoma rangeli SC58</name>
    <dbReference type="NCBI Taxonomy" id="429131"/>
    <lineage>
        <taxon>Eukaryota</taxon>
        <taxon>Discoba</taxon>
        <taxon>Euglenozoa</taxon>
        <taxon>Kinetoplastea</taxon>
        <taxon>Metakinetoplastina</taxon>
        <taxon>Trypanosomatida</taxon>
        <taxon>Trypanosomatidae</taxon>
        <taxon>Trypanosoma</taxon>
        <taxon>Herpetosoma</taxon>
    </lineage>
</organism>
<dbReference type="OrthoDB" id="10068793at2759"/>
<dbReference type="InterPro" id="IPR011935">
    <property type="entry name" value="CHP02231"/>
</dbReference>
<accession>A0A061J1N1</accession>
<proteinExistence type="predicted"/>
<evidence type="ECO:0000313" key="4">
    <source>
        <dbReference type="EMBL" id="ESL08215.1"/>
    </source>
</evidence>
<dbReference type="Pfam" id="PF13598">
    <property type="entry name" value="DUF4139"/>
    <property type="match status" value="1"/>
</dbReference>
<name>A0A061J1N1_TRYRA</name>
<dbReference type="NCBIfam" id="TIGR02231">
    <property type="entry name" value="mucoidy inhibitor MuiA family protein"/>
    <property type="match status" value="1"/>
</dbReference>
<dbReference type="PANTHER" id="PTHR31005">
    <property type="entry name" value="DUF4139 DOMAIN-CONTAINING PROTEIN"/>
    <property type="match status" value="1"/>
</dbReference>
<reference evidence="4 5" key="1">
    <citation type="submission" date="2013-07" db="EMBL/GenBank/DDBJ databases">
        <authorList>
            <person name="Stoco P.H."/>
            <person name="Wagner G."/>
            <person name="Gerber A."/>
            <person name="Zaha A."/>
            <person name="Thompson C."/>
            <person name="Bartholomeu D.C."/>
            <person name="Luckemeyer D.D."/>
            <person name="Bahia D."/>
            <person name="Loreto E."/>
            <person name="Prestes E.B."/>
            <person name="Lima F.M."/>
            <person name="Rodrigues-Luiz G."/>
            <person name="Vallejo G.A."/>
            <person name="Filho J.F."/>
            <person name="Monteiro K.M."/>
            <person name="Tyler K.M."/>
            <person name="de Almeida L.G."/>
            <person name="Ortiz M.F."/>
            <person name="Siervo M.A."/>
            <person name="de Moraes M.H."/>
            <person name="Cunha O.L."/>
            <person name="Mendonca-Neto R."/>
            <person name="Silva R."/>
            <person name="Teixeira S.M."/>
            <person name="Murta S.M."/>
            <person name="Sincero T.C."/>
            <person name="Mendes T.A."/>
            <person name="Urmenyi T.P."/>
            <person name="Silva V.G."/>
            <person name="da Rocha W.D."/>
            <person name="Andersson B."/>
            <person name="Romanha A.J."/>
            <person name="Steindel M."/>
            <person name="de Vasconcelos A.T."/>
            <person name="Grisard E.C."/>
        </authorList>
    </citation>
    <scope>NUCLEOTIDE SEQUENCE [LARGE SCALE GENOMIC DNA]</scope>
    <source>
        <strain evidence="4 5">SC58</strain>
    </source>
</reference>
<feature type="coiled-coil region" evidence="1">
    <location>
        <begin position="89"/>
        <end position="140"/>
    </location>
</feature>
<dbReference type="EMBL" id="AUPL01004086">
    <property type="protein sequence ID" value="ESL08215.1"/>
    <property type="molecule type" value="Genomic_DNA"/>
</dbReference>
<comment type="caution">
    <text evidence="4">The sequence shown here is derived from an EMBL/GenBank/DDBJ whole genome shotgun (WGS) entry which is preliminary data.</text>
</comment>
<evidence type="ECO:0000256" key="1">
    <source>
        <dbReference type="SAM" id="Coils"/>
    </source>
</evidence>
<keyword evidence="1" id="KW-0175">Coiled coil</keyword>
<evidence type="ECO:0000259" key="2">
    <source>
        <dbReference type="Pfam" id="PF13598"/>
    </source>
</evidence>
<keyword evidence="5" id="KW-1185">Reference proteome</keyword>
<dbReference type="VEuPathDB" id="TriTrypDB:TRSC58_04086"/>
<protein>
    <recommendedName>
        <fullName evidence="6">DUF4139 domain-containing protein</fullName>
    </recommendedName>
</protein>
<dbReference type="Proteomes" id="UP000031737">
    <property type="component" value="Unassembled WGS sequence"/>
</dbReference>
<feature type="domain" description="DUF4140" evidence="3">
    <location>
        <begin position="24"/>
        <end position="122"/>
    </location>
</feature>
<dbReference type="Pfam" id="PF13600">
    <property type="entry name" value="DUF4140"/>
    <property type="match status" value="1"/>
</dbReference>
<sequence>MTTTALRPQQEPPCIEISPTLKAVTVFKDRAQLTYVANAALTVGTHTLSLKGEKGWGSVLENTLQIRVEDAASQPVVMRGVCVKTHVNKEDVRERVRELENARYEIKERLDVIADKNAVNDAVEIALKHMENKLNAMGERGKEQDARVTVDHVAQFLSKPASWKGLTRFIARRKLQLGEYRLTLLEEESELVAKQEKIEKELDDLKSDWCNERRERSVELIISVHERDVNLRLFVRFVTMGASWTPLYDIRADQGESLVDVTYHAQVCQNTSMDWNKVQMKLSTATPHFSSAPPELLEWKIGLHPSVRPRGFNRGPVALRQLSEPRLGRANVDSPVPQFAQVEQAEVSSSSSSSTFQIVGLATVRSDNKPVKLTIAVCTFPVKRMYHAVPKRTPWTYLIIKANNTSPYLFLPGKANIFANNTFVGKSELGLVPAGAEFTTSLGTDDAVSVTRKRVKRMKSTVRTVLRNPQVLIEYVYEFTVKGSLTTDAALLVKDQCPISLHNDIRVKLSDPSMKMLADGSTAEGNECSVDSEGVVEWRLQLPSGAFTRVFRFAFQVEYKEEMNIVGLEEEEEQ</sequence>